<keyword evidence="3" id="KW-1185">Reference proteome</keyword>
<evidence type="ECO:0000256" key="1">
    <source>
        <dbReference type="SAM" id="MobiDB-lite"/>
    </source>
</evidence>
<dbReference type="Proteomes" id="UP000653493">
    <property type="component" value="Unassembled WGS sequence"/>
</dbReference>
<reference evidence="2" key="1">
    <citation type="journal article" date="2014" name="Int. J. Syst. Evol. Microbiol.">
        <title>Complete genome sequence of Corynebacterium casei LMG S-19264T (=DSM 44701T), isolated from a smear-ripened cheese.</title>
        <authorList>
            <consortium name="US DOE Joint Genome Institute (JGI-PGF)"/>
            <person name="Walter F."/>
            <person name="Albersmeier A."/>
            <person name="Kalinowski J."/>
            <person name="Ruckert C."/>
        </authorList>
    </citation>
    <scope>NUCLEOTIDE SEQUENCE</scope>
    <source>
        <strain evidence="2">JCM 4234</strain>
    </source>
</reference>
<protein>
    <submittedName>
        <fullName evidence="2">Uncharacterized protein</fullName>
    </submittedName>
</protein>
<gene>
    <name evidence="2" type="ORF">GCM10010238_32720</name>
</gene>
<evidence type="ECO:0000313" key="2">
    <source>
        <dbReference type="EMBL" id="GGS40537.1"/>
    </source>
</evidence>
<name>A0A918GJ79_STRGD</name>
<dbReference type="AlphaFoldDB" id="A0A918GJ79"/>
<feature type="region of interest" description="Disordered" evidence="1">
    <location>
        <begin position="16"/>
        <end position="35"/>
    </location>
</feature>
<reference evidence="2" key="2">
    <citation type="submission" date="2020-09" db="EMBL/GenBank/DDBJ databases">
        <authorList>
            <person name="Sun Q."/>
            <person name="Ohkuma M."/>
        </authorList>
    </citation>
    <scope>NUCLEOTIDE SEQUENCE</scope>
    <source>
        <strain evidence="2">JCM 4234</strain>
    </source>
</reference>
<feature type="compositionally biased region" description="Low complexity" evidence="1">
    <location>
        <begin position="23"/>
        <end position="33"/>
    </location>
</feature>
<accession>A0A918GJ79</accession>
<organism evidence="2 3">
    <name type="scientific">Streptomyces griseoviridis</name>
    <dbReference type="NCBI Taxonomy" id="45398"/>
    <lineage>
        <taxon>Bacteria</taxon>
        <taxon>Bacillati</taxon>
        <taxon>Actinomycetota</taxon>
        <taxon>Actinomycetes</taxon>
        <taxon>Kitasatosporales</taxon>
        <taxon>Streptomycetaceae</taxon>
        <taxon>Streptomyces</taxon>
    </lineage>
</organism>
<proteinExistence type="predicted"/>
<comment type="caution">
    <text evidence="2">The sequence shown here is derived from an EMBL/GenBank/DDBJ whole genome shotgun (WGS) entry which is preliminary data.</text>
</comment>
<sequence>MQWFEGGAFGLRGAARGEDTVHDVGSGDSDGVGFQPEDVLSEVVVQEGGEARGKLGGARAHRP</sequence>
<dbReference type="EMBL" id="BMSL01000007">
    <property type="protein sequence ID" value="GGS40537.1"/>
    <property type="molecule type" value="Genomic_DNA"/>
</dbReference>
<evidence type="ECO:0000313" key="3">
    <source>
        <dbReference type="Proteomes" id="UP000653493"/>
    </source>
</evidence>